<dbReference type="InterPro" id="IPR006015">
    <property type="entry name" value="Universal_stress_UspA"/>
</dbReference>
<dbReference type="Gene3D" id="3.40.50.620">
    <property type="entry name" value="HUPs"/>
    <property type="match status" value="2"/>
</dbReference>
<keyword evidence="4" id="KW-1185">Reference proteome</keyword>
<protein>
    <submittedName>
        <fullName evidence="3">Universal stress protein</fullName>
    </submittedName>
</protein>
<dbReference type="PANTHER" id="PTHR46268:SF6">
    <property type="entry name" value="UNIVERSAL STRESS PROTEIN UP12"/>
    <property type="match status" value="1"/>
</dbReference>
<sequence length="274" mass="28490">MTESARTQSIVAGIDGSKAAVRAALWGVDEAVSRGVPLRLLHVTERKGGAEHAELAVRQAVTAIRATGKPVQIETEVVAGPAVGSLIRASASAAMVCVGAVGLRHFQPGRAGSTAAALATSSHCPVGIVRGRDGHRPQPGDKAVVEIDGSADPHLLDAAIDEALLRGTTLEAVISRRIGPAERGVGAGEADRRALADLDRRLARWKRRHPQLRVESVAVHVGLLQYLAGPRGPVGLVIVGAHNRAHVAELVGPVGSSVMQDANCSLLVVNRQHL</sequence>
<comment type="similarity">
    <text evidence="1">Belongs to the universal stress protein A family.</text>
</comment>
<reference evidence="4" key="1">
    <citation type="submission" date="2015-03" db="EMBL/GenBank/DDBJ databases">
        <authorList>
            <person name="Urmite Genomes"/>
        </authorList>
    </citation>
    <scope>NUCLEOTIDE SEQUENCE [LARGE SCALE GENOMIC DNA]</scope>
    <source>
        <strain evidence="4">CSUR P1344</strain>
    </source>
</reference>
<accession>A0A0U1DSA8</accession>
<proteinExistence type="inferred from homology"/>
<dbReference type="SUPFAM" id="SSF52402">
    <property type="entry name" value="Adenine nucleotide alpha hydrolases-like"/>
    <property type="match status" value="2"/>
</dbReference>
<dbReference type="InterPro" id="IPR006016">
    <property type="entry name" value="UspA"/>
</dbReference>
<evidence type="ECO:0000313" key="4">
    <source>
        <dbReference type="Proteomes" id="UP000199601"/>
    </source>
</evidence>
<dbReference type="EMBL" id="CTEC01000002">
    <property type="protein sequence ID" value="CQD20137.1"/>
    <property type="molecule type" value="Genomic_DNA"/>
</dbReference>
<feature type="domain" description="UspA" evidence="2">
    <location>
        <begin position="8"/>
        <end position="130"/>
    </location>
</feature>
<evidence type="ECO:0000256" key="1">
    <source>
        <dbReference type="ARBA" id="ARBA00008791"/>
    </source>
</evidence>
<organism evidence="3 4">
    <name type="scientific">Mycobacterium europaeum</name>
    <dbReference type="NCBI Taxonomy" id="761804"/>
    <lineage>
        <taxon>Bacteria</taxon>
        <taxon>Bacillati</taxon>
        <taxon>Actinomycetota</taxon>
        <taxon>Actinomycetes</taxon>
        <taxon>Mycobacteriales</taxon>
        <taxon>Mycobacteriaceae</taxon>
        <taxon>Mycobacterium</taxon>
        <taxon>Mycobacterium simiae complex</taxon>
    </lineage>
</organism>
<dbReference type="RefSeq" id="WP_085243385.1">
    <property type="nucleotide sequence ID" value="NZ_CTEC01000002.1"/>
</dbReference>
<dbReference type="STRING" id="761804.BN000_04784"/>
<dbReference type="InterPro" id="IPR014729">
    <property type="entry name" value="Rossmann-like_a/b/a_fold"/>
</dbReference>
<dbReference type="PRINTS" id="PR01438">
    <property type="entry name" value="UNVRSLSTRESS"/>
</dbReference>
<dbReference type="OrthoDB" id="3174546at2"/>
<feature type="domain" description="UspA" evidence="2">
    <location>
        <begin position="144"/>
        <end position="269"/>
    </location>
</feature>
<dbReference type="Pfam" id="PF00582">
    <property type="entry name" value="Usp"/>
    <property type="match status" value="2"/>
</dbReference>
<dbReference type="AlphaFoldDB" id="A0A0U1DSA8"/>
<name>A0A0U1DSA8_9MYCO</name>
<evidence type="ECO:0000313" key="3">
    <source>
        <dbReference type="EMBL" id="CQD20137.1"/>
    </source>
</evidence>
<gene>
    <name evidence="3" type="ORF">BN000_04784</name>
</gene>
<dbReference type="Proteomes" id="UP000199601">
    <property type="component" value="Unassembled WGS sequence"/>
</dbReference>
<evidence type="ECO:0000259" key="2">
    <source>
        <dbReference type="Pfam" id="PF00582"/>
    </source>
</evidence>
<dbReference type="PANTHER" id="PTHR46268">
    <property type="entry name" value="STRESS RESPONSE PROTEIN NHAX"/>
    <property type="match status" value="1"/>
</dbReference>